<organism evidence="2 3">
    <name type="scientific">Spongiactinospora rosea</name>
    <dbReference type="NCBI Taxonomy" id="2248750"/>
    <lineage>
        <taxon>Bacteria</taxon>
        <taxon>Bacillati</taxon>
        <taxon>Actinomycetota</taxon>
        <taxon>Actinomycetes</taxon>
        <taxon>Streptosporangiales</taxon>
        <taxon>Streptosporangiaceae</taxon>
        <taxon>Spongiactinospora</taxon>
    </lineage>
</organism>
<dbReference type="Proteomes" id="UP000253303">
    <property type="component" value="Unassembled WGS sequence"/>
</dbReference>
<evidence type="ECO:0000313" key="3">
    <source>
        <dbReference type="Proteomes" id="UP000253303"/>
    </source>
</evidence>
<accession>A0A366LKB0</accession>
<protein>
    <recommendedName>
        <fullName evidence="1">VOC domain-containing protein</fullName>
    </recommendedName>
</protein>
<dbReference type="PROSITE" id="PS51819">
    <property type="entry name" value="VOC"/>
    <property type="match status" value="1"/>
</dbReference>
<proteinExistence type="predicted"/>
<dbReference type="InterPro" id="IPR004360">
    <property type="entry name" value="Glyas_Fos-R_dOase_dom"/>
</dbReference>
<sequence length="134" mass="14669">MPGRGGRMIDRVLPNILSDRLTETRDFYVGLLGFAVAFESDWFINLSAPGEPKREIGIWRRDHELVPGEVRNPPQGVILTIVVDDVDTVYKSAVIKGVPVVAPPRDLFYGQRSCLLADPNGLIVDVSTPVADAA</sequence>
<comment type="caution">
    <text evidence="2">The sequence shown here is derived from an EMBL/GenBank/DDBJ whole genome shotgun (WGS) entry which is preliminary data.</text>
</comment>
<dbReference type="SUPFAM" id="SSF54593">
    <property type="entry name" value="Glyoxalase/Bleomycin resistance protein/Dihydroxybiphenyl dioxygenase"/>
    <property type="match status" value="1"/>
</dbReference>
<dbReference type="Gene3D" id="3.30.720.120">
    <property type="match status" value="1"/>
</dbReference>
<reference evidence="2 3" key="1">
    <citation type="submission" date="2018-06" db="EMBL/GenBank/DDBJ databases">
        <title>Sphaerisporangium craniellae sp. nov., isolated from a marine sponge in the South China Sea.</title>
        <authorList>
            <person name="Li L."/>
        </authorList>
    </citation>
    <scope>NUCLEOTIDE SEQUENCE [LARGE SCALE GENOMIC DNA]</scope>
    <source>
        <strain evidence="2 3">LHW63015</strain>
    </source>
</reference>
<dbReference type="Pfam" id="PF00903">
    <property type="entry name" value="Glyoxalase"/>
    <property type="match status" value="1"/>
</dbReference>
<evidence type="ECO:0000313" key="2">
    <source>
        <dbReference type="EMBL" id="RBQ14348.1"/>
    </source>
</evidence>
<dbReference type="InterPro" id="IPR037523">
    <property type="entry name" value="VOC_core"/>
</dbReference>
<dbReference type="EMBL" id="QMEY01000034">
    <property type="protein sequence ID" value="RBQ14348.1"/>
    <property type="molecule type" value="Genomic_DNA"/>
</dbReference>
<keyword evidence="3" id="KW-1185">Reference proteome</keyword>
<name>A0A366LKB0_9ACTN</name>
<dbReference type="Gene3D" id="3.30.720.110">
    <property type="match status" value="1"/>
</dbReference>
<gene>
    <name evidence="2" type="ORF">DP939_41035</name>
</gene>
<dbReference type="InterPro" id="IPR029068">
    <property type="entry name" value="Glyas_Bleomycin-R_OHBP_Dase"/>
</dbReference>
<evidence type="ECO:0000259" key="1">
    <source>
        <dbReference type="PROSITE" id="PS51819"/>
    </source>
</evidence>
<dbReference type="AlphaFoldDB" id="A0A366LKB0"/>
<feature type="domain" description="VOC" evidence="1">
    <location>
        <begin position="8"/>
        <end position="129"/>
    </location>
</feature>